<dbReference type="AlphaFoldDB" id="A0A2T1C9S9"/>
<comment type="caution">
    <text evidence="1">The sequence shown here is derived from an EMBL/GenBank/DDBJ whole genome shotgun (WGS) entry which is preliminary data.</text>
</comment>
<reference evidence="1 2" key="2">
    <citation type="submission" date="2018-03" db="EMBL/GenBank/DDBJ databases">
        <title>The ancient ancestry and fast evolution of plastids.</title>
        <authorList>
            <person name="Moore K.R."/>
            <person name="Magnabosco C."/>
            <person name="Momper L."/>
            <person name="Gold D.A."/>
            <person name="Bosak T."/>
            <person name="Fournier G.P."/>
        </authorList>
    </citation>
    <scope>NUCLEOTIDE SEQUENCE [LARGE SCALE GENOMIC DNA]</scope>
    <source>
        <strain evidence="1 2">CCAP 1448/3</strain>
    </source>
</reference>
<dbReference type="Proteomes" id="UP000238762">
    <property type="component" value="Unassembled WGS sequence"/>
</dbReference>
<keyword evidence="2" id="KW-1185">Reference proteome</keyword>
<feature type="non-terminal residue" evidence="1">
    <location>
        <position position="1"/>
    </location>
</feature>
<evidence type="ECO:0000313" key="1">
    <source>
        <dbReference type="EMBL" id="PSB04994.1"/>
    </source>
</evidence>
<protein>
    <submittedName>
        <fullName evidence="1">IS4 family transposase</fullName>
    </submittedName>
</protein>
<name>A0A2T1C9S9_9CYAN</name>
<organism evidence="1 2">
    <name type="scientific">Merismopedia glauca CCAP 1448/3</name>
    <dbReference type="NCBI Taxonomy" id="1296344"/>
    <lineage>
        <taxon>Bacteria</taxon>
        <taxon>Bacillati</taxon>
        <taxon>Cyanobacteriota</taxon>
        <taxon>Cyanophyceae</taxon>
        <taxon>Synechococcales</taxon>
        <taxon>Merismopediaceae</taxon>
        <taxon>Merismopedia</taxon>
    </lineage>
</organism>
<sequence>QRYVSRPTEKSRNRRRHSNFLIGLNSETWTIAVDVCQLSVQELMDLNRNKKLFYQRGLRAITLIQQAF</sequence>
<evidence type="ECO:0000313" key="2">
    <source>
        <dbReference type="Proteomes" id="UP000238762"/>
    </source>
</evidence>
<gene>
    <name evidence="1" type="ORF">C7B64_01115</name>
</gene>
<accession>A0A2T1C9S9</accession>
<dbReference type="EMBL" id="PVWJ01000004">
    <property type="protein sequence ID" value="PSB04994.1"/>
    <property type="molecule type" value="Genomic_DNA"/>
</dbReference>
<reference evidence="1 2" key="1">
    <citation type="submission" date="2018-02" db="EMBL/GenBank/DDBJ databases">
        <authorList>
            <person name="Cohen D.B."/>
            <person name="Kent A.D."/>
        </authorList>
    </citation>
    <scope>NUCLEOTIDE SEQUENCE [LARGE SCALE GENOMIC DNA]</scope>
    <source>
        <strain evidence="1 2">CCAP 1448/3</strain>
    </source>
</reference>
<proteinExistence type="predicted"/>